<reference evidence="2 3" key="1">
    <citation type="submission" date="2019-03" db="EMBL/GenBank/DDBJ databases">
        <title>Genomic Encyclopedia of Type Strains, Phase IV (KMG-IV): sequencing the most valuable type-strain genomes for metagenomic binning, comparative biology and taxonomic classification.</title>
        <authorList>
            <person name="Goeker M."/>
        </authorList>
    </citation>
    <scope>NUCLEOTIDE SEQUENCE [LARGE SCALE GENOMIC DNA]</scope>
    <source>
        <strain evidence="2 3">DSM 28287</strain>
    </source>
</reference>
<name>A0A4R6QCW1_9FIRM</name>
<dbReference type="InterPro" id="IPR052712">
    <property type="entry name" value="Acid_resist_chaperone_HdeD"/>
</dbReference>
<dbReference type="Proteomes" id="UP000295500">
    <property type="component" value="Unassembled WGS sequence"/>
</dbReference>
<evidence type="ECO:0000313" key="2">
    <source>
        <dbReference type="EMBL" id="TDP60488.1"/>
    </source>
</evidence>
<evidence type="ECO:0000256" key="1">
    <source>
        <dbReference type="SAM" id="Phobius"/>
    </source>
</evidence>
<feature type="transmembrane region" description="Helical" evidence="1">
    <location>
        <begin position="88"/>
        <end position="106"/>
    </location>
</feature>
<gene>
    <name evidence="2" type="ORF">EV211_1012</name>
</gene>
<evidence type="ECO:0000313" key="3">
    <source>
        <dbReference type="Proteomes" id="UP000295500"/>
    </source>
</evidence>
<dbReference type="PANTHER" id="PTHR34989">
    <property type="entry name" value="PROTEIN HDED"/>
    <property type="match status" value="1"/>
</dbReference>
<feature type="transmembrane region" description="Helical" evidence="1">
    <location>
        <begin position="126"/>
        <end position="144"/>
    </location>
</feature>
<keyword evidence="1" id="KW-0812">Transmembrane</keyword>
<feature type="transmembrane region" description="Helical" evidence="1">
    <location>
        <begin position="150"/>
        <end position="172"/>
    </location>
</feature>
<proteinExistence type="predicted"/>
<dbReference type="AlphaFoldDB" id="A0A4R6QCW1"/>
<dbReference type="OrthoDB" id="1778634at2"/>
<comment type="caution">
    <text evidence="2">The sequence shown here is derived from an EMBL/GenBank/DDBJ whole genome shotgun (WGS) entry which is preliminary data.</text>
</comment>
<dbReference type="InterPro" id="IPR005325">
    <property type="entry name" value="DUF308_memb"/>
</dbReference>
<dbReference type="RefSeq" id="WP_133527378.1">
    <property type="nucleotide sequence ID" value="NZ_SNXO01000001.1"/>
</dbReference>
<keyword evidence="1" id="KW-1133">Transmembrane helix</keyword>
<feature type="transmembrane region" description="Helical" evidence="1">
    <location>
        <begin position="5"/>
        <end position="24"/>
    </location>
</feature>
<dbReference type="Pfam" id="PF03729">
    <property type="entry name" value="DUF308"/>
    <property type="match status" value="2"/>
</dbReference>
<organism evidence="2 3">
    <name type="scientific">Aminicella lysinilytica</name>
    <dbReference type="NCBI Taxonomy" id="433323"/>
    <lineage>
        <taxon>Bacteria</taxon>
        <taxon>Bacillati</taxon>
        <taxon>Bacillota</taxon>
        <taxon>Clostridia</taxon>
        <taxon>Peptostreptococcales</taxon>
        <taxon>Anaerovoracaceae</taxon>
        <taxon>Aminicella</taxon>
    </lineage>
</organism>
<keyword evidence="3" id="KW-1185">Reference proteome</keyword>
<dbReference type="EMBL" id="SNXO01000001">
    <property type="protein sequence ID" value="TDP60488.1"/>
    <property type="molecule type" value="Genomic_DNA"/>
</dbReference>
<dbReference type="PANTHER" id="PTHR34989:SF1">
    <property type="entry name" value="PROTEIN HDED"/>
    <property type="match status" value="1"/>
</dbReference>
<dbReference type="GO" id="GO:0005886">
    <property type="term" value="C:plasma membrane"/>
    <property type="evidence" value="ECO:0007669"/>
    <property type="project" value="TreeGrafter"/>
</dbReference>
<keyword evidence="1" id="KW-0472">Membrane</keyword>
<feature type="transmembrane region" description="Helical" evidence="1">
    <location>
        <begin position="30"/>
        <end position="49"/>
    </location>
</feature>
<accession>A0A4R6QCW1</accession>
<protein>
    <submittedName>
        <fullName evidence="2">Uncharacterized membrane protein HdeD (DUF308 family)</fullName>
    </submittedName>
</protein>
<sequence>MKKEYWSNLVVSIIYILLGTILLIHPTQVGNTLCYLLAAAVGVMGIIYIMSYMMTTVETRVVENGNGFAFGVVLIVLAVFIIAKKSLIISLVPFIFGFMITVKGILGIQNAMNLKRFGYGSFKGSIWAAIIVLIFGLVVMLFPFQTANVFFMFMGVGLILSGVIDILANLMISRQIGKMKKED</sequence>
<feature type="transmembrane region" description="Helical" evidence="1">
    <location>
        <begin position="61"/>
        <end position="82"/>
    </location>
</feature>